<dbReference type="PROSITE" id="PS50929">
    <property type="entry name" value="ABC_TM1F"/>
    <property type="match status" value="1"/>
</dbReference>
<evidence type="ECO:0000256" key="6">
    <source>
        <dbReference type="ARBA" id="ARBA00023136"/>
    </source>
</evidence>
<evidence type="ECO:0000256" key="4">
    <source>
        <dbReference type="ARBA" id="ARBA00022840"/>
    </source>
</evidence>
<dbReference type="SUPFAM" id="SSF52540">
    <property type="entry name" value="P-loop containing nucleoside triphosphate hydrolases"/>
    <property type="match status" value="1"/>
</dbReference>
<evidence type="ECO:0000313" key="11">
    <source>
        <dbReference type="Proteomes" id="UP000823891"/>
    </source>
</evidence>
<accession>A0A9D2NFJ1</accession>
<dbReference type="Gene3D" id="1.20.1560.10">
    <property type="entry name" value="ABC transporter type 1, transmembrane domain"/>
    <property type="match status" value="1"/>
</dbReference>
<dbReference type="AlphaFoldDB" id="A0A9D2NFJ1"/>
<feature type="domain" description="ABC transmembrane type-1" evidence="9">
    <location>
        <begin position="32"/>
        <end position="309"/>
    </location>
</feature>
<dbReference type="PROSITE" id="PS50893">
    <property type="entry name" value="ABC_TRANSPORTER_2"/>
    <property type="match status" value="1"/>
</dbReference>
<reference evidence="10" key="2">
    <citation type="submission" date="2021-04" db="EMBL/GenBank/DDBJ databases">
        <authorList>
            <person name="Gilroy R."/>
        </authorList>
    </citation>
    <scope>NUCLEOTIDE SEQUENCE</scope>
    <source>
        <strain evidence="10">USAMLcec2-132</strain>
    </source>
</reference>
<sequence>MKQKKSLFSNCTFMAALAFRLDPAVIWLQTGLTVLKVLMIYLPILIVRTLLNEITAGNSAGCLQSVLLLAGSSLAGNAMVRVLEVYSEKHMETTLKKIQAYLGNAVMRMPFSELEKPQMRDFILLAQEGGKLAELFAGFSALVTGIVTLAGLTGIIFTIQPVILLLVAAVVAVRVWSDGKNRKLWEKWRPRYAPVMRRINYFFYIMKSVDYGKEIRLYHLGDWIYDKIVSISAKEYMRAATEHNTELQKNHVPSEFAMVLQELVVYLFLGYMVVFRGMPIGDFSMYMSSIQAFSDGMRGIVDSVAALLEYGLFLENFRYCIQAGEQEKREEKVLPGMGDALFQNSRFRQAEKMPLCLEFSHVSFSYPNTDRMVLRDISLTIREGESLSIVGENGAGKTTFVKLLCRLYAPTEGRILLNGVDIQEIPHEAYMAALGVVFQDYRLYAFSMEENITMGEKAEEGHVLECVEKSGLSDKLAALPEGLKTNISKEFDETGIEFSGGEGQKLALARVLYKNPRLFVLDEPTSALDPLAEYEMFKRFHELVEGKCAVYISHRLSSTRFTDRIAVLNQGILAEYGSHQELMSIPEGIYAGMFRVQAEYYM</sequence>
<dbReference type="PANTHER" id="PTHR43394">
    <property type="entry name" value="ATP-DEPENDENT PERMEASE MDL1, MITOCHONDRIAL"/>
    <property type="match status" value="1"/>
</dbReference>
<dbReference type="PANTHER" id="PTHR43394:SF1">
    <property type="entry name" value="ATP-BINDING CASSETTE SUB-FAMILY B MEMBER 10, MITOCHONDRIAL"/>
    <property type="match status" value="1"/>
</dbReference>
<dbReference type="InterPro" id="IPR036640">
    <property type="entry name" value="ABC1_TM_sf"/>
</dbReference>
<dbReference type="GO" id="GO:0005524">
    <property type="term" value="F:ATP binding"/>
    <property type="evidence" value="ECO:0007669"/>
    <property type="project" value="UniProtKB-KW"/>
</dbReference>
<feature type="transmembrane region" description="Helical" evidence="7">
    <location>
        <begin position="256"/>
        <end position="275"/>
    </location>
</feature>
<feature type="domain" description="ABC transporter" evidence="8">
    <location>
        <begin position="357"/>
        <end position="595"/>
    </location>
</feature>
<evidence type="ECO:0000313" key="10">
    <source>
        <dbReference type="EMBL" id="HJC24547.1"/>
    </source>
</evidence>
<dbReference type="SMART" id="SM00382">
    <property type="entry name" value="AAA"/>
    <property type="match status" value="1"/>
</dbReference>
<feature type="transmembrane region" description="Helical" evidence="7">
    <location>
        <begin position="158"/>
        <end position="177"/>
    </location>
</feature>
<evidence type="ECO:0000259" key="8">
    <source>
        <dbReference type="PROSITE" id="PS50893"/>
    </source>
</evidence>
<feature type="transmembrane region" description="Helical" evidence="7">
    <location>
        <begin position="132"/>
        <end position="152"/>
    </location>
</feature>
<keyword evidence="5 7" id="KW-1133">Transmembrane helix</keyword>
<evidence type="ECO:0000256" key="2">
    <source>
        <dbReference type="ARBA" id="ARBA00022692"/>
    </source>
</evidence>
<gene>
    <name evidence="10" type="ORF">H9761_12670</name>
</gene>
<dbReference type="GO" id="GO:0005886">
    <property type="term" value="C:plasma membrane"/>
    <property type="evidence" value="ECO:0007669"/>
    <property type="project" value="UniProtKB-SubCell"/>
</dbReference>
<dbReference type="Pfam" id="PF00005">
    <property type="entry name" value="ABC_tran"/>
    <property type="match status" value="1"/>
</dbReference>
<evidence type="ECO:0000256" key="5">
    <source>
        <dbReference type="ARBA" id="ARBA00022989"/>
    </source>
</evidence>
<comment type="caution">
    <text evidence="10">The sequence shown here is derived from an EMBL/GenBank/DDBJ whole genome shotgun (WGS) entry which is preliminary data.</text>
</comment>
<evidence type="ECO:0000256" key="1">
    <source>
        <dbReference type="ARBA" id="ARBA00004651"/>
    </source>
</evidence>
<name>A0A9D2NFJ1_9FIRM</name>
<dbReference type="InterPro" id="IPR027417">
    <property type="entry name" value="P-loop_NTPase"/>
</dbReference>
<keyword evidence="2 7" id="KW-0812">Transmembrane</keyword>
<evidence type="ECO:0000259" key="9">
    <source>
        <dbReference type="PROSITE" id="PS50929"/>
    </source>
</evidence>
<keyword evidence="6 7" id="KW-0472">Membrane</keyword>
<comment type="subcellular location">
    <subcellularLocation>
        <location evidence="1">Cell membrane</location>
        <topology evidence="1">Multi-pass membrane protein</topology>
    </subcellularLocation>
</comment>
<reference evidence="10" key="1">
    <citation type="journal article" date="2021" name="PeerJ">
        <title>Extensive microbial diversity within the chicken gut microbiome revealed by metagenomics and culture.</title>
        <authorList>
            <person name="Gilroy R."/>
            <person name="Ravi A."/>
            <person name="Getino M."/>
            <person name="Pursley I."/>
            <person name="Horton D.L."/>
            <person name="Alikhan N.F."/>
            <person name="Baker D."/>
            <person name="Gharbi K."/>
            <person name="Hall N."/>
            <person name="Watson M."/>
            <person name="Adriaenssens E.M."/>
            <person name="Foster-Nyarko E."/>
            <person name="Jarju S."/>
            <person name="Secka A."/>
            <person name="Antonio M."/>
            <person name="Oren A."/>
            <person name="Chaudhuri R.R."/>
            <person name="La Ragione R."/>
            <person name="Hildebrand F."/>
            <person name="Pallen M.J."/>
        </authorList>
    </citation>
    <scope>NUCLEOTIDE SEQUENCE</scope>
    <source>
        <strain evidence="10">USAMLcec2-132</strain>
    </source>
</reference>
<evidence type="ECO:0000256" key="3">
    <source>
        <dbReference type="ARBA" id="ARBA00022741"/>
    </source>
</evidence>
<dbReference type="SUPFAM" id="SSF90123">
    <property type="entry name" value="ABC transporter transmembrane region"/>
    <property type="match status" value="1"/>
</dbReference>
<dbReference type="EMBL" id="DWWS01000045">
    <property type="protein sequence ID" value="HJC24547.1"/>
    <property type="molecule type" value="Genomic_DNA"/>
</dbReference>
<dbReference type="InterPro" id="IPR039421">
    <property type="entry name" value="Type_1_exporter"/>
</dbReference>
<keyword evidence="3" id="KW-0547">Nucleotide-binding</keyword>
<evidence type="ECO:0000256" key="7">
    <source>
        <dbReference type="SAM" id="Phobius"/>
    </source>
</evidence>
<keyword evidence="4 10" id="KW-0067">ATP-binding</keyword>
<dbReference type="Gene3D" id="3.40.50.300">
    <property type="entry name" value="P-loop containing nucleotide triphosphate hydrolases"/>
    <property type="match status" value="1"/>
</dbReference>
<dbReference type="InterPro" id="IPR003439">
    <property type="entry name" value="ABC_transporter-like_ATP-bd"/>
</dbReference>
<organism evidence="10 11">
    <name type="scientific">Candidatus Eisenbergiella merdavium</name>
    <dbReference type="NCBI Taxonomy" id="2838551"/>
    <lineage>
        <taxon>Bacteria</taxon>
        <taxon>Bacillati</taxon>
        <taxon>Bacillota</taxon>
        <taxon>Clostridia</taxon>
        <taxon>Lachnospirales</taxon>
        <taxon>Lachnospiraceae</taxon>
        <taxon>Eisenbergiella</taxon>
    </lineage>
</organism>
<dbReference type="GO" id="GO:0015421">
    <property type="term" value="F:ABC-type oligopeptide transporter activity"/>
    <property type="evidence" value="ECO:0007669"/>
    <property type="project" value="TreeGrafter"/>
</dbReference>
<feature type="transmembrane region" description="Helical" evidence="7">
    <location>
        <begin position="33"/>
        <end position="51"/>
    </location>
</feature>
<protein>
    <submittedName>
        <fullName evidence="10">ABC transporter ATP-binding protein/permease</fullName>
    </submittedName>
</protein>
<proteinExistence type="predicted"/>
<dbReference type="GO" id="GO:0016887">
    <property type="term" value="F:ATP hydrolysis activity"/>
    <property type="evidence" value="ECO:0007669"/>
    <property type="project" value="InterPro"/>
</dbReference>
<dbReference type="InterPro" id="IPR011527">
    <property type="entry name" value="ABC1_TM_dom"/>
</dbReference>
<dbReference type="InterPro" id="IPR003593">
    <property type="entry name" value="AAA+_ATPase"/>
</dbReference>
<dbReference type="Proteomes" id="UP000823891">
    <property type="component" value="Unassembled WGS sequence"/>
</dbReference>